<keyword evidence="4" id="KW-1133">Transmembrane helix</keyword>
<evidence type="ECO:0000313" key="6">
    <source>
        <dbReference type="Proteomes" id="UP001149821"/>
    </source>
</evidence>
<dbReference type="Gene3D" id="3.90.550.10">
    <property type="entry name" value="Spore Coat Polysaccharide Biosynthesis Protein SpsA, Chain A"/>
    <property type="match status" value="1"/>
</dbReference>
<keyword evidence="6" id="KW-1185">Reference proteome</keyword>
<protein>
    <submittedName>
        <fullName evidence="5">Glycosyltransferase family 2 protein</fullName>
    </submittedName>
</protein>
<dbReference type="RefSeq" id="WP_274145218.1">
    <property type="nucleotide sequence ID" value="NZ_JAJUBB010000026.1"/>
</dbReference>
<evidence type="ECO:0000256" key="4">
    <source>
        <dbReference type="SAM" id="Phobius"/>
    </source>
</evidence>
<feature type="transmembrane region" description="Helical" evidence="4">
    <location>
        <begin position="327"/>
        <end position="348"/>
    </location>
</feature>
<dbReference type="Proteomes" id="UP001149821">
    <property type="component" value="Unassembled WGS sequence"/>
</dbReference>
<evidence type="ECO:0000256" key="2">
    <source>
        <dbReference type="ARBA" id="ARBA00022676"/>
    </source>
</evidence>
<gene>
    <name evidence="5" type="ORF">LRP49_22515</name>
</gene>
<accession>A0ABT5QSI8</accession>
<dbReference type="Pfam" id="PF13641">
    <property type="entry name" value="Glyco_tranf_2_3"/>
    <property type="match status" value="1"/>
</dbReference>
<name>A0ABT5QSI8_9GAMM</name>
<evidence type="ECO:0000256" key="3">
    <source>
        <dbReference type="ARBA" id="ARBA00022679"/>
    </source>
</evidence>
<keyword evidence="2" id="KW-0328">Glycosyltransferase</keyword>
<reference evidence="5" key="1">
    <citation type="submission" date="2021-12" db="EMBL/GenBank/DDBJ databases">
        <title>Enterovibrio ZSDZ35 sp. nov. and Enterovibrio ZSDZ42 sp. nov., isolated from coastal seawater in Qingdao.</title>
        <authorList>
            <person name="Zhang P."/>
        </authorList>
    </citation>
    <scope>NUCLEOTIDE SEQUENCE</scope>
    <source>
        <strain evidence="5">ZSDZ35</strain>
    </source>
</reference>
<proteinExistence type="inferred from homology"/>
<dbReference type="PANTHER" id="PTHR43630">
    <property type="entry name" value="POLY-BETA-1,6-N-ACETYL-D-GLUCOSAMINE SYNTHASE"/>
    <property type="match status" value="1"/>
</dbReference>
<dbReference type="InterPro" id="IPR029044">
    <property type="entry name" value="Nucleotide-diphossugar_trans"/>
</dbReference>
<keyword evidence="4" id="KW-0812">Transmembrane</keyword>
<comment type="similarity">
    <text evidence="1">Belongs to the glycosyltransferase 2 family.</text>
</comment>
<evidence type="ECO:0000313" key="5">
    <source>
        <dbReference type="EMBL" id="MDD1783957.1"/>
    </source>
</evidence>
<organism evidence="5 6">
    <name type="scientific">Enterovibrio qingdaonensis</name>
    <dbReference type="NCBI Taxonomy" id="2899818"/>
    <lineage>
        <taxon>Bacteria</taxon>
        <taxon>Pseudomonadati</taxon>
        <taxon>Pseudomonadota</taxon>
        <taxon>Gammaproteobacteria</taxon>
        <taxon>Vibrionales</taxon>
        <taxon>Vibrionaceae</taxon>
        <taxon>Enterovibrio</taxon>
    </lineage>
</organism>
<keyword evidence="4" id="KW-0472">Membrane</keyword>
<dbReference type="PANTHER" id="PTHR43630:SF1">
    <property type="entry name" value="POLY-BETA-1,6-N-ACETYL-D-GLUCOSAMINE SYNTHASE"/>
    <property type="match status" value="1"/>
</dbReference>
<feature type="transmembrane region" description="Helical" evidence="4">
    <location>
        <begin position="6"/>
        <end position="27"/>
    </location>
</feature>
<evidence type="ECO:0000256" key="1">
    <source>
        <dbReference type="ARBA" id="ARBA00006739"/>
    </source>
</evidence>
<dbReference type="CDD" id="cd06439">
    <property type="entry name" value="CESA_like_1"/>
    <property type="match status" value="1"/>
</dbReference>
<keyword evidence="3" id="KW-0808">Transferase</keyword>
<sequence length="400" mass="44431">MTSTWIYWITAISIFLVIYHHLGYPLLLKVLVRCTPSDKEGNADQKMLKDNDLPTITVLMPAYNEARWIADKIRNLASLDYPADKLDIIVACDGCSDDTAAIARQTALETPCSHLNLYVAEYEENRGKVAVLNKSMCLARGDLVALTDISALISIDAFRIAAQRFTDEKLGVMNSQYCLMNANSSESNYWKYQCKIQQFEAKLGSSLGSHGALYIIRRELYCPLPADTINDDFVLPMNIVAQGYRADVDTNIRAVELEASSNQQDFRRRLRIGAGNCQQLFRLMTLLMPSRGGVAFTFASGKALRVVMPFLMIAALVGSIAIAPTHWFFACAALVQSVIYLSILACQLAGYEPKNAIVRAIRYLVAGHTANLIGTLRYISGLERGRWTRVSTASSISRED</sequence>
<feature type="transmembrane region" description="Helical" evidence="4">
    <location>
        <begin position="303"/>
        <end position="321"/>
    </location>
</feature>
<comment type="caution">
    <text evidence="5">The sequence shown here is derived from an EMBL/GenBank/DDBJ whole genome shotgun (WGS) entry which is preliminary data.</text>
</comment>
<dbReference type="SUPFAM" id="SSF53448">
    <property type="entry name" value="Nucleotide-diphospho-sugar transferases"/>
    <property type="match status" value="1"/>
</dbReference>
<dbReference type="EMBL" id="JAJUBB010000026">
    <property type="protein sequence ID" value="MDD1783957.1"/>
    <property type="molecule type" value="Genomic_DNA"/>
</dbReference>